<keyword evidence="5" id="KW-1185">Reference proteome</keyword>
<reference evidence="4 5" key="1">
    <citation type="submission" date="2023-04" db="EMBL/GenBank/DDBJ databases">
        <title>A novel bacteria isolated from coastal sediment.</title>
        <authorList>
            <person name="Liu X.-J."/>
            <person name="Du Z.-J."/>
        </authorList>
    </citation>
    <scope>NUCLEOTIDE SEQUENCE [LARGE SCALE GENOMIC DNA]</scope>
    <source>
        <strain evidence="4 5">SDUM461003</strain>
    </source>
</reference>
<organism evidence="4 5">
    <name type="scientific">Thalassobacterium maritimum</name>
    <dbReference type="NCBI Taxonomy" id="3041265"/>
    <lineage>
        <taxon>Bacteria</taxon>
        <taxon>Pseudomonadati</taxon>
        <taxon>Verrucomicrobiota</taxon>
        <taxon>Opitutia</taxon>
        <taxon>Puniceicoccales</taxon>
        <taxon>Coraliomargaritaceae</taxon>
        <taxon>Thalassobacterium</taxon>
    </lineage>
</organism>
<evidence type="ECO:0000256" key="2">
    <source>
        <dbReference type="ARBA" id="ARBA00022525"/>
    </source>
</evidence>
<proteinExistence type="predicted"/>
<feature type="region of interest" description="Disordered" evidence="3">
    <location>
        <begin position="1"/>
        <end position="37"/>
    </location>
</feature>
<dbReference type="PROSITE" id="PS00330">
    <property type="entry name" value="HEMOLYSIN_CALCIUM"/>
    <property type="match status" value="2"/>
</dbReference>
<dbReference type="InterPro" id="IPR001343">
    <property type="entry name" value="Hemolysn_Ca-bd"/>
</dbReference>
<comment type="caution">
    <text evidence="4">The sequence shown here is derived from an EMBL/GenBank/DDBJ whole genome shotgun (WGS) entry which is preliminary data.</text>
</comment>
<evidence type="ECO:0000256" key="3">
    <source>
        <dbReference type="SAM" id="MobiDB-lite"/>
    </source>
</evidence>
<dbReference type="InterPro" id="IPR018511">
    <property type="entry name" value="Hemolysin-typ_Ca-bd_CS"/>
</dbReference>
<dbReference type="EMBL" id="JARXHW010000067">
    <property type="protein sequence ID" value="MDQ8209403.1"/>
    <property type="molecule type" value="Genomic_DNA"/>
</dbReference>
<keyword evidence="2" id="KW-0964">Secreted</keyword>
<name>A0ABU1AZ55_9BACT</name>
<dbReference type="Proteomes" id="UP001225316">
    <property type="component" value="Unassembled WGS sequence"/>
</dbReference>
<dbReference type="RefSeq" id="WP_308952321.1">
    <property type="nucleotide sequence ID" value="NZ_JARXHW010000067.1"/>
</dbReference>
<evidence type="ECO:0000313" key="5">
    <source>
        <dbReference type="Proteomes" id="UP001225316"/>
    </source>
</evidence>
<dbReference type="PRINTS" id="PR00313">
    <property type="entry name" value="CABNDNGRPT"/>
</dbReference>
<dbReference type="PANTHER" id="PTHR38340">
    <property type="entry name" value="S-LAYER PROTEIN"/>
    <property type="match status" value="1"/>
</dbReference>
<feature type="compositionally biased region" description="Polar residues" evidence="3">
    <location>
        <begin position="1"/>
        <end position="20"/>
    </location>
</feature>
<accession>A0ABU1AZ55</accession>
<feature type="compositionally biased region" description="Basic and acidic residues" evidence="3">
    <location>
        <begin position="439"/>
        <end position="449"/>
    </location>
</feature>
<dbReference type="SUPFAM" id="SSF51120">
    <property type="entry name" value="beta-Roll"/>
    <property type="match status" value="3"/>
</dbReference>
<comment type="subcellular location">
    <subcellularLocation>
        <location evidence="1">Secreted</location>
    </subcellularLocation>
</comment>
<protein>
    <submittedName>
        <fullName evidence="4">Calcium-binding protein</fullName>
    </submittedName>
</protein>
<dbReference type="InterPro" id="IPR050557">
    <property type="entry name" value="RTX_toxin/Mannuronan_C5-epim"/>
</dbReference>
<feature type="compositionally biased region" description="Low complexity" evidence="3">
    <location>
        <begin position="454"/>
        <end position="464"/>
    </location>
</feature>
<sequence length="1518" mass="157724">MKKNVSSGTPDNSKSSSDTSAVEKKINAPQKRTLDEAALDQVRGGTGQIEQQIQDRLKEAQQGMQEGSQYNDVQNFKASSEAVEVDAQGGNDYVVGSDHDDLVQGGEGDDHLKGQLGDDLVLGGEGNDHIQGNGGDDILVGGGGNDELYANSGENVIVYGLGDGQDTVYANGDDTLVLTIDKEELDGWRVYDGGWKDLAAVIDENGAYEPSNTWTYVFAPDGGRVAMYNIGSVQIDPEVELSPPAPPTILGELPPELDAVAGNDEIDSGSGDGVLSGGAGRDFISGYHGDDIIIGGEGNDELRGYSGSDTFIYKEGDGSDTIEGGWGSWNDNDRLLLEISPSELDQWTLTSRSAWYSEGQLDMKALLDGQTIGLNNHETYILTAPDGARIELSQINQIVLAKVAPPTYAVTGTMPDPAALRAPTQSSTLSQVAEETEGVGEHQRIDREGGGQVIGSSDGWTSGTDGDDIIVDRDDNQGWWSRGSDLSGGDGNDILDAGADDDGYEYLNGGLGADTYIFGENYGRDEMNGDSEDRLLVKAKPSDLSDWTVTYQDNSNGWWGSQQTVSLKEYIEEGLADRANPAYRIEVNSPDGSEATLYGFTQIDFEAPVDSSGSFTIETGEVNPIALPVPERASYDGREVLIVSGLPQGVALQGQVEPPVSAGDGSYMQVVDRYALESGEISIAAARGLVGDFELTVTSVVEKTTGGWWNPEPTGEYAENAESMRISFEAEPEDLFAADAGGLIHYEQDGAHERVIPLDLAINPVIKDGASVAIENLPAGTFLRNAAGEEFRPNGNDSWEVELSVDQIAGLHLVADGPGNPQSSNLSFTVSGEINGSPYELTQEHAVEFNAISVSESGLTVAYLEGREGDYSLSREGNTLLAVPFDGGPTVSFDMATIDRLQFADGNFHSASSYQTEIDLDDQVNRVVLESGLGEDEARDRTIVIVDNVPEGSIVDLGVRLGDRTWAIPLRDLEALTASQSTGEDDVTISSNASASLILDHGNLQAAAGADVSIRVAVATEDQVEALGGLARASGQASAENVLEAKAGARFAIGQDGIRIGANASVGIVATAGASGSASLGGVTVEGGVEVEAGARVGAEAELELSGSKTEIAAAAEARLSVQVSGDVSVSTSYVPATGASVQGEAGAFVGAGAAGEGGAYYGDNKYGASGEGSAAAGAGVTAEGEASGSVGGLGGGVGAGVSAGWMVEAGGGGNATYDNGTINVGFTAELAALVGVRVSVSVEIDTKAVEETALLVANGAVELSEAVEKGWLSTADAVNHGLATAEEMLDQGIADAEMLFQDGVMSAEEIFENDLMPAVDMARAGIITGAEAVRDFGVEASVAVEAGILTGVDSVKLGYYTATEAIERGYVTAAQAVRGGVLSGVDAVSRGYFTATDALEDGLISATDAINRGWTNAETAVREGWMDATHAVRAGYFTVEKAISEGFMDGAEAVRNGLSDFGTLIDHGLVDAADAIEKGWISTNQAINDFGQSAEQLFNDGIEEAGNFFSNTFGGGK</sequence>
<evidence type="ECO:0000256" key="1">
    <source>
        <dbReference type="ARBA" id="ARBA00004613"/>
    </source>
</evidence>
<dbReference type="Gene3D" id="2.150.10.10">
    <property type="entry name" value="Serralysin-like metalloprotease, C-terminal"/>
    <property type="match status" value="2"/>
</dbReference>
<feature type="region of interest" description="Disordered" evidence="3">
    <location>
        <begin position="435"/>
        <end position="476"/>
    </location>
</feature>
<dbReference type="InterPro" id="IPR011049">
    <property type="entry name" value="Serralysin-like_metalloprot_C"/>
</dbReference>
<dbReference type="PANTHER" id="PTHR38340:SF1">
    <property type="entry name" value="S-LAYER PROTEIN"/>
    <property type="match status" value="1"/>
</dbReference>
<evidence type="ECO:0000313" key="4">
    <source>
        <dbReference type="EMBL" id="MDQ8209403.1"/>
    </source>
</evidence>
<dbReference type="Pfam" id="PF00353">
    <property type="entry name" value="HemolysinCabind"/>
    <property type="match status" value="3"/>
</dbReference>
<gene>
    <name evidence="4" type="ORF">QEH52_17880</name>
</gene>